<protein>
    <recommendedName>
        <fullName evidence="3">DUF2487 domain-containing protein</fullName>
    </recommendedName>
</protein>
<gene>
    <name evidence="1" type="ORF">Back11_23160</name>
</gene>
<name>A0A3G9J5G2_9BACL</name>
<reference evidence="1 2" key="1">
    <citation type="submission" date="2018-11" db="EMBL/GenBank/DDBJ databases">
        <title>Complete genome sequence of Paenibacillus baekrokdamisoli strain KCTC 33723.</title>
        <authorList>
            <person name="Kang S.W."/>
            <person name="Lee K.C."/>
            <person name="Kim K.K."/>
            <person name="Kim J.S."/>
            <person name="Kim D.S."/>
            <person name="Ko S.H."/>
            <person name="Yang S.H."/>
            <person name="Lee J.S."/>
        </authorList>
    </citation>
    <scope>NUCLEOTIDE SEQUENCE [LARGE SCALE GENOMIC DNA]</scope>
    <source>
        <strain evidence="1 2">KCTC 33723</strain>
    </source>
</reference>
<proteinExistence type="predicted"/>
<evidence type="ECO:0000313" key="1">
    <source>
        <dbReference type="EMBL" id="BBH20971.1"/>
    </source>
</evidence>
<organism evidence="1 2">
    <name type="scientific">Paenibacillus baekrokdamisoli</name>
    <dbReference type="NCBI Taxonomy" id="1712516"/>
    <lineage>
        <taxon>Bacteria</taxon>
        <taxon>Bacillati</taxon>
        <taxon>Bacillota</taxon>
        <taxon>Bacilli</taxon>
        <taxon>Bacillales</taxon>
        <taxon>Paenibacillaceae</taxon>
        <taxon>Paenibacillus</taxon>
    </lineage>
</organism>
<dbReference type="EMBL" id="AP019308">
    <property type="protein sequence ID" value="BBH20971.1"/>
    <property type="molecule type" value="Genomic_DNA"/>
</dbReference>
<keyword evidence="2" id="KW-1185">Reference proteome</keyword>
<evidence type="ECO:0000313" key="2">
    <source>
        <dbReference type="Proteomes" id="UP000275368"/>
    </source>
</evidence>
<dbReference type="KEGG" id="pbk:Back11_23160"/>
<dbReference type="AlphaFoldDB" id="A0A3G9J5G2"/>
<dbReference type="Pfam" id="PF10673">
    <property type="entry name" value="DUF2487"/>
    <property type="match status" value="1"/>
</dbReference>
<dbReference type="InterPro" id="IPR019615">
    <property type="entry name" value="DUF2487"/>
</dbReference>
<evidence type="ECO:0008006" key="3">
    <source>
        <dbReference type="Google" id="ProtNLM"/>
    </source>
</evidence>
<accession>A0A3G9J5G2</accession>
<sequence>MKENDDSRTGETMKFSDLSAEQWAELQPYLDTAILPLTGLSGSEMPHEATAVLENLRDVLDLIEGPFKGRVVVYPACHYVKWDDGANEQLAVLCSSLKQVGFRYVIIAAAFQAPDQDKPISADMVIGLENGDVLPSAPAVSEAVRTLWLGRA</sequence>
<dbReference type="Proteomes" id="UP000275368">
    <property type="component" value="Chromosome"/>
</dbReference>